<sequence length="354" mass="39997">MFVDQQYEEIALRDDIQWIDVRSESEYLEATIPGAVNVPLFTDEERAQIGTVYKQVSKAEAMELGLVLASAKLPTLIAKVRDSMQGKTPAIFCWRGGMRSKTVATVLDLMGISCLRLTGGYRAYREMVVAKLNAWPMQALPPLIVLHGMTGVGKTTVLRKLAERGEPVLDLEGLAGHRGSVFGGIGLQVANQRQFDSRLLDQLEGLQGRPYLFLEAESRRIGRVTMPEFLFLAKQQGYNIELTAPVPVRVSRTLAQYRLEDDELFATQVQRALQFIEKRFSPNLRVRVKEWMDLRDYKALIEALLLEYYDPRYKHAMESYTHAFCTIDVSDYDQAIEEICAYARKVASVSSVSS</sequence>
<proteinExistence type="predicted"/>
<dbReference type="InterPro" id="IPR036873">
    <property type="entry name" value="Rhodanese-like_dom_sf"/>
</dbReference>
<dbReference type="Gene3D" id="3.40.250.10">
    <property type="entry name" value="Rhodanese-like domain"/>
    <property type="match status" value="1"/>
</dbReference>
<keyword evidence="1" id="KW-0711">Selenium</keyword>
<dbReference type="InterPro" id="IPR001763">
    <property type="entry name" value="Rhodanese-like_dom"/>
</dbReference>
<dbReference type="Pfam" id="PF00581">
    <property type="entry name" value="Rhodanese"/>
    <property type="match status" value="1"/>
</dbReference>
<dbReference type="Gene3D" id="3.40.50.300">
    <property type="entry name" value="P-loop containing nucleotide triphosphate hydrolases"/>
    <property type="match status" value="1"/>
</dbReference>
<dbReference type="InterPro" id="IPR017582">
    <property type="entry name" value="SelU"/>
</dbReference>
<evidence type="ECO:0000256" key="1">
    <source>
        <dbReference type="ARBA" id="ARBA00023266"/>
    </source>
</evidence>
<dbReference type="InterPro" id="IPR058840">
    <property type="entry name" value="AAA_SelU"/>
</dbReference>
<dbReference type="Proteomes" id="UP000245380">
    <property type="component" value="Unassembled WGS sequence"/>
</dbReference>
<dbReference type="EMBL" id="MPDK01000002">
    <property type="protein sequence ID" value="PWI58657.1"/>
    <property type="molecule type" value="Genomic_DNA"/>
</dbReference>
<evidence type="ECO:0000259" key="2">
    <source>
        <dbReference type="PROSITE" id="PS50206"/>
    </source>
</evidence>
<feature type="domain" description="Rhodanese" evidence="2">
    <location>
        <begin position="12"/>
        <end position="129"/>
    </location>
</feature>
<dbReference type="OrthoDB" id="9808735at2"/>
<dbReference type="NCBIfam" id="NF008752">
    <property type="entry name" value="PRK11784.1-4"/>
    <property type="match status" value="1"/>
</dbReference>
<dbReference type="Pfam" id="PF26341">
    <property type="entry name" value="AAA_SelU"/>
    <property type="match status" value="1"/>
</dbReference>
<protein>
    <submittedName>
        <fullName evidence="3">tRNA 2-selenouridine(34) synthase MnmH</fullName>
    </submittedName>
</protein>
<evidence type="ECO:0000313" key="4">
    <source>
        <dbReference type="Proteomes" id="UP000245380"/>
    </source>
</evidence>
<dbReference type="GO" id="GO:0043828">
    <property type="term" value="F:tRNA 2-selenouridine synthase activity"/>
    <property type="evidence" value="ECO:0007669"/>
    <property type="project" value="InterPro"/>
</dbReference>
<dbReference type="RefSeq" id="WP_109429250.1">
    <property type="nucleotide sequence ID" value="NZ_MPDK01000002.1"/>
</dbReference>
<dbReference type="PANTHER" id="PTHR30401:SF0">
    <property type="entry name" value="TRNA 2-SELENOURIDINE SYNTHASE"/>
    <property type="match status" value="1"/>
</dbReference>
<comment type="caution">
    <text evidence="3">The sequence shown here is derived from an EMBL/GenBank/DDBJ whole genome shotgun (WGS) entry which is preliminary data.</text>
</comment>
<dbReference type="GO" id="GO:0002098">
    <property type="term" value="P:tRNA wobble uridine modification"/>
    <property type="evidence" value="ECO:0007669"/>
    <property type="project" value="InterPro"/>
</dbReference>
<accession>A0A2U3DBK3</accession>
<reference evidence="3 4" key="1">
    <citation type="submission" date="2016-11" db="EMBL/GenBank/DDBJ databases">
        <title>Comparative genomics of Acidibacillus ferroxidans species.</title>
        <authorList>
            <person name="Oliveira G."/>
            <person name="Nunes G."/>
            <person name="Oliveira R."/>
            <person name="Araujo F."/>
            <person name="Salim A."/>
            <person name="Scholte L."/>
            <person name="Morais D."/>
            <person name="Nancucheo I."/>
            <person name="Johnson D.B."/>
            <person name="Grail B."/>
            <person name="Bittencourt J."/>
            <person name="Valadares R."/>
        </authorList>
    </citation>
    <scope>NUCLEOTIDE SEQUENCE [LARGE SCALE GENOMIC DNA]</scope>
    <source>
        <strain evidence="3 4">Y002</strain>
    </source>
</reference>
<dbReference type="NCBIfam" id="NF008750">
    <property type="entry name" value="PRK11784.1-2"/>
    <property type="match status" value="1"/>
</dbReference>
<dbReference type="PANTHER" id="PTHR30401">
    <property type="entry name" value="TRNA 2-SELENOURIDINE SYNTHASE"/>
    <property type="match status" value="1"/>
</dbReference>
<dbReference type="NCBIfam" id="TIGR03167">
    <property type="entry name" value="tRNA_sel_U_synt"/>
    <property type="match status" value="1"/>
</dbReference>
<gene>
    <name evidence="3" type="ORF">BM613_00725</name>
</gene>
<organism evidence="3 4">
    <name type="scientific">Sulfoacidibacillus thermotolerans</name>
    <name type="common">Acidibacillus sulfuroxidans</name>
    <dbReference type="NCBI Taxonomy" id="1765684"/>
    <lineage>
        <taxon>Bacteria</taxon>
        <taxon>Bacillati</taxon>
        <taxon>Bacillota</taxon>
        <taxon>Bacilli</taxon>
        <taxon>Bacillales</taxon>
        <taxon>Alicyclobacillaceae</taxon>
        <taxon>Sulfoacidibacillus</taxon>
    </lineage>
</organism>
<dbReference type="SMART" id="SM00450">
    <property type="entry name" value="RHOD"/>
    <property type="match status" value="1"/>
</dbReference>
<dbReference type="AlphaFoldDB" id="A0A2U3DBK3"/>
<evidence type="ECO:0000313" key="3">
    <source>
        <dbReference type="EMBL" id="PWI58657.1"/>
    </source>
</evidence>
<dbReference type="SUPFAM" id="SSF52540">
    <property type="entry name" value="P-loop containing nucleoside triphosphate hydrolases"/>
    <property type="match status" value="1"/>
</dbReference>
<name>A0A2U3DBK3_SULT2</name>
<dbReference type="SUPFAM" id="SSF52821">
    <property type="entry name" value="Rhodanese/Cell cycle control phosphatase"/>
    <property type="match status" value="1"/>
</dbReference>
<dbReference type="InterPro" id="IPR027417">
    <property type="entry name" value="P-loop_NTPase"/>
</dbReference>
<keyword evidence="4" id="KW-1185">Reference proteome</keyword>
<dbReference type="PROSITE" id="PS50206">
    <property type="entry name" value="RHODANESE_3"/>
    <property type="match status" value="1"/>
</dbReference>